<name>A0A165Q709_EXIGL</name>
<dbReference type="AlphaFoldDB" id="A0A165Q709"/>
<feature type="signal peptide" evidence="1">
    <location>
        <begin position="1"/>
        <end position="18"/>
    </location>
</feature>
<gene>
    <name evidence="2" type="ORF">EXIGLDRAFT_725644</name>
</gene>
<dbReference type="Proteomes" id="UP000077266">
    <property type="component" value="Unassembled WGS sequence"/>
</dbReference>
<evidence type="ECO:0000313" key="3">
    <source>
        <dbReference type="Proteomes" id="UP000077266"/>
    </source>
</evidence>
<protein>
    <submittedName>
        <fullName evidence="2">Uncharacterized protein</fullName>
    </submittedName>
</protein>
<keyword evidence="1" id="KW-0732">Signal</keyword>
<accession>A0A165Q709</accession>
<evidence type="ECO:0000313" key="2">
    <source>
        <dbReference type="EMBL" id="KZW03183.1"/>
    </source>
</evidence>
<evidence type="ECO:0000256" key="1">
    <source>
        <dbReference type="SAM" id="SignalP"/>
    </source>
</evidence>
<sequence>MRRWQLATALLAAPLACALLLYLAAPTLTSRLWPVAQNDRDAIDTAIRPPPREEREHGLWRARVPPVTQDELRNAYNAWYETTERLPESSTAHTDEEREAASRARAAALASWDWVPQINATLAQDWDWRTWAVRALRSTGGVIVVGDSIHLQLFHHLRSLLPPSFELKEDYARVYGFNDPNSMQPAYLDVFMHEDDPVAADLLAAAHVPKSRLTRPILSYTRDDLLMTVQDIARFRDDAVRLITDDGDPLTTKEDVDAAWKEFTGRFGEGFDTAKEGQDGVTNVVIGGWRSRVDKMLEPIGDWRGSEKTILVINTGAHWSGPCLPEIGEARLKRVYQSMVDTLAPQLAKLAAKTTILFRPTIPGHPKCDEATQPSSEADARAVIANMDFFQDMAWGTFEVFNVMWRDAFRALHANIGWLPVFTRSIMRPEYVLCFVHVHSGC</sequence>
<dbReference type="EMBL" id="KV425884">
    <property type="protein sequence ID" value="KZW03183.1"/>
    <property type="molecule type" value="Genomic_DNA"/>
</dbReference>
<dbReference type="OrthoDB" id="630188at2759"/>
<proteinExistence type="predicted"/>
<reference evidence="2 3" key="1">
    <citation type="journal article" date="2016" name="Mol. Biol. Evol.">
        <title>Comparative Genomics of Early-Diverging Mushroom-Forming Fungi Provides Insights into the Origins of Lignocellulose Decay Capabilities.</title>
        <authorList>
            <person name="Nagy L.G."/>
            <person name="Riley R."/>
            <person name="Tritt A."/>
            <person name="Adam C."/>
            <person name="Daum C."/>
            <person name="Floudas D."/>
            <person name="Sun H."/>
            <person name="Yadav J.S."/>
            <person name="Pangilinan J."/>
            <person name="Larsson K.H."/>
            <person name="Matsuura K."/>
            <person name="Barry K."/>
            <person name="Labutti K."/>
            <person name="Kuo R."/>
            <person name="Ohm R.A."/>
            <person name="Bhattacharya S.S."/>
            <person name="Shirouzu T."/>
            <person name="Yoshinaga Y."/>
            <person name="Martin F.M."/>
            <person name="Grigoriev I.V."/>
            <person name="Hibbett D.S."/>
        </authorList>
    </citation>
    <scope>NUCLEOTIDE SEQUENCE [LARGE SCALE GENOMIC DNA]</scope>
    <source>
        <strain evidence="2 3">HHB12029</strain>
    </source>
</reference>
<organism evidence="2 3">
    <name type="scientific">Exidia glandulosa HHB12029</name>
    <dbReference type="NCBI Taxonomy" id="1314781"/>
    <lineage>
        <taxon>Eukaryota</taxon>
        <taxon>Fungi</taxon>
        <taxon>Dikarya</taxon>
        <taxon>Basidiomycota</taxon>
        <taxon>Agaricomycotina</taxon>
        <taxon>Agaricomycetes</taxon>
        <taxon>Auriculariales</taxon>
        <taxon>Exidiaceae</taxon>
        <taxon>Exidia</taxon>
    </lineage>
</organism>
<dbReference type="InParanoid" id="A0A165Q709"/>
<feature type="chain" id="PRO_5007864619" evidence="1">
    <location>
        <begin position="19"/>
        <end position="442"/>
    </location>
</feature>
<keyword evidence="3" id="KW-1185">Reference proteome</keyword>